<reference evidence="6 7" key="1">
    <citation type="submission" date="2012-08" db="EMBL/GenBank/DDBJ databases">
        <title>The Genome Sequence of Slackia piriformis YIT 12062.</title>
        <authorList>
            <consortium name="The Broad Institute Genome Sequencing Platform"/>
            <person name="Earl A."/>
            <person name="Ward D."/>
            <person name="Feldgarden M."/>
            <person name="Gevers D."/>
            <person name="Morotomi M."/>
            <person name="Walker B."/>
            <person name="Young S.K."/>
            <person name="Zeng Q."/>
            <person name="Gargeya S."/>
            <person name="Fitzgerald M."/>
            <person name="Haas B."/>
            <person name="Abouelleil A."/>
            <person name="Alvarado L."/>
            <person name="Arachchi H.M."/>
            <person name="Berlin A.M."/>
            <person name="Chapman S.B."/>
            <person name="Goldberg J."/>
            <person name="Griggs A."/>
            <person name="Gujja S."/>
            <person name="Hansen M."/>
            <person name="Howarth C."/>
            <person name="Imamovic A."/>
            <person name="Larimer J."/>
            <person name="McCowen C."/>
            <person name="Montmayeur A."/>
            <person name="Murphy C."/>
            <person name="Neiman D."/>
            <person name="Pearson M."/>
            <person name="Priest M."/>
            <person name="Roberts A."/>
            <person name="Saif S."/>
            <person name="Shea T."/>
            <person name="Sisk P."/>
            <person name="Sykes S."/>
            <person name="Wortman J."/>
            <person name="Nusbaum C."/>
            <person name="Birren B."/>
        </authorList>
    </citation>
    <scope>NUCLEOTIDE SEQUENCE [LARGE SCALE GENOMIC DNA]</scope>
    <source>
        <strain evidence="6 7">YIT 12062</strain>
    </source>
</reference>
<dbReference type="eggNOG" id="COG4932">
    <property type="taxonomic scope" value="Bacteria"/>
</dbReference>
<evidence type="ECO:0000256" key="4">
    <source>
        <dbReference type="SAM" id="MobiDB-lite"/>
    </source>
</evidence>
<keyword evidence="2" id="KW-0964">Secreted</keyword>
<dbReference type="OrthoDB" id="3169232at2"/>
<sequence length="1145" mass="124426">MPAHENNLPSESACITRRSLLAAAAGAVASAAAPSKIAHASPAPSASTPNEAFVPLDVYLGASKRIVDELSAHEHDSYYLSTPFGNTGPNGEGGSIDSWDCWHPNGRPKENGQSYMNCAGFLVAVFEACGADCDIVGSYVGSSGYNRGNKANLSRWKCFLDDHASMKKEYQSKEELLSSGELRKGDIIIAEPNDWNAPGADCHVMFFWGDSPSEDKAWHSSGHADGVVAGTVPGNAISRISAKHADCYWIHAPLENLIDITIRKTSADISVADGTEEGSYSLEGASFSVFESFDGEELSGLITSFTTDASGSAAVSLPPNCDVWIREDEAPLGFVPWSEPKRFHVERGSEVIELADSPCSVRLILKKVDCETNGGAQGHASLEGALYELVDSKGKVHQAKTTWDESREAWVAVFEKLPRGKARIREVQPSPGYVLDDYGGSQHDGWMEVELTPNSHEPEFEMPVHEHAEQIVRGDICGAKYDGSSEEEIRSPLADCEFAFWLEDDGSLEAKGYEVTEVLDAFGLPIKNSDGTVLKGSYIGSVTSGADGRFSSRSLASPESNKGSQERGALVYGSYTLVETSCPNPSLALLEPICHIEVHAEGQEVFFILEDRLIASPVRIRKTDAASGKTIGKPGTLIELLRKGEDGTYEVVEFDAHYPDSHKVSVFSIPASGIVQFPEKLAYGSYAIREVEAVAPYLLRTEPVYFEVSEEHDWASDDLLEIDLPNEAATGTIKAAKIDAESKEAVAGARYEIIAKDDIATPDGTVHYKKGDVVQTVETDEQGAWTVEGLSLGNGSVTYLIVETASPDGYVAESEPREVTLSYESQTVAIVEEGITIEEQPCRLVATKKDKASKEPIEGVVLDVYRTERSSAIEEDAPFLSASTDSEGKAVFSKFPRDATYRIVEAESRIDLGYPTQHAEAALYLSPDGRWYSDFAAYEEENATSTQAQDQKQEQKEDEPDQSHQEAAPHGAIEGSVALENDFTKVSIFKVDRDAYQNMNRNQTEESETLRQGSDIRNALLEGGEFELVDEKGEPVPCAEGVSRWSASPQEPQTFTRLVPGAEYTIVEHEAPSGYRRAKDATTFRVEDTNEVQIVIVENEKEPATPFAKTADWGSSAATISGVLAAGSAAYLWYARRRASLEEES</sequence>
<dbReference type="Proteomes" id="UP000006069">
    <property type="component" value="Unassembled WGS sequence"/>
</dbReference>
<dbReference type="AlphaFoldDB" id="K0YYV1"/>
<feature type="region of interest" description="Disordered" evidence="4">
    <location>
        <begin position="941"/>
        <end position="976"/>
    </location>
</feature>
<feature type="domain" description="SpaA-like prealbumin fold" evidence="5">
    <location>
        <begin position="1019"/>
        <end position="1099"/>
    </location>
</feature>
<evidence type="ECO:0000313" key="6">
    <source>
        <dbReference type="EMBL" id="EJZ84844.1"/>
    </source>
</evidence>
<feature type="domain" description="SpaA-like prealbumin fold" evidence="5">
    <location>
        <begin position="619"/>
        <end position="712"/>
    </location>
</feature>
<evidence type="ECO:0000313" key="7">
    <source>
        <dbReference type="Proteomes" id="UP000006069"/>
    </source>
</evidence>
<accession>K0YYV1</accession>
<evidence type="ECO:0000259" key="5">
    <source>
        <dbReference type="Pfam" id="PF17802"/>
    </source>
</evidence>
<dbReference type="Gene3D" id="2.60.40.10">
    <property type="entry name" value="Immunoglobulins"/>
    <property type="match status" value="6"/>
</dbReference>
<protein>
    <recommendedName>
        <fullName evidence="5">SpaA-like prealbumin fold domain-containing protein</fullName>
    </recommendedName>
</protein>
<gene>
    <name evidence="6" type="ORF">HMPREF9451_00449</name>
</gene>
<feature type="domain" description="SpaA-like prealbumin fold" evidence="5">
    <location>
        <begin position="731"/>
        <end position="828"/>
    </location>
</feature>
<dbReference type="PANTHER" id="PTHR36108">
    <property type="entry name" value="COLOSSIN-B-RELATED"/>
    <property type="match status" value="1"/>
</dbReference>
<dbReference type="PROSITE" id="PS51318">
    <property type="entry name" value="TAT"/>
    <property type="match status" value="1"/>
</dbReference>
<dbReference type="HOGENOM" id="CLU_277177_0_0_11"/>
<keyword evidence="3" id="KW-0732">Signal</keyword>
<dbReference type="RefSeq" id="WP_009138683.1">
    <property type="nucleotide sequence ID" value="NZ_JH815198.1"/>
</dbReference>
<keyword evidence="7" id="KW-1185">Reference proteome</keyword>
<evidence type="ECO:0000256" key="2">
    <source>
        <dbReference type="ARBA" id="ARBA00022525"/>
    </source>
</evidence>
<dbReference type="InterPro" id="IPR013783">
    <property type="entry name" value="Ig-like_fold"/>
</dbReference>
<evidence type="ECO:0000256" key="3">
    <source>
        <dbReference type="ARBA" id="ARBA00022729"/>
    </source>
</evidence>
<name>K0YYV1_9ACTN</name>
<dbReference type="InParanoid" id="K0YYV1"/>
<comment type="caution">
    <text evidence="6">The sequence shown here is derived from an EMBL/GenBank/DDBJ whole genome shotgun (WGS) entry which is preliminary data.</text>
</comment>
<dbReference type="InterPro" id="IPR006311">
    <property type="entry name" value="TAT_signal"/>
</dbReference>
<proteinExistence type="inferred from homology"/>
<dbReference type="GO" id="GO:0005975">
    <property type="term" value="P:carbohydrate metabolic process"/>
    <property type="evidence" value="ECO:0007669"/>
    <property type="project" value="UniProtKB-ARBA"/>
</dbReference>
<evidence type="ECO:0000256" key="1">
    <source>
        <dbReference type="ARBA" id="ARBA00007257"/>
    </source>
</evidence>
<dbReference type="EMBL" id="ADMD01000001">
    <property type="protein sequence ID" value="EJZ84844.1"/>
    <property type="molecule type" value="Genomic_DNA"/>
</dbReference>
<dbReference type="PATRIC" id="fig|742818.3.peg.500"/>
<dbReference type="Pfam" id="PF17802">
    <property type="entry name" value="SpaA"/>
    <property type="match status" value="3"/>
</dbReference>
<dbReference type="InterPro" id="IPR041033">
    <property type="entry name" value="SpaA_PFL_dom_1"/>
</dbReference>
<comment type="similarity">
    <text evidence="1">Belongs to the serine-aspartate repeat-containing protein (SDr) family.</text>
</comment>
<organism evidence="6 7">
    <name type="scientific">Slackia piriformis YIT 12062</name>
    <dbReference type="NCBI Taxonomy" id="742818"/>
    <lineage>
        <taxon>Bacteria</taxon>
        <taxon>Bacillati</taxon>
        <taxon>Actinomycetota</taxon>
        <taxon>Coriobacteriia</taxon>
        <taxon>Eggerthellales</taxon>
        <taxon>Eggerthellaceae</taxon>
        <taxon>Slackia</taxon>
    </lineage>
</organism>
<dbReference type="PANTHER" id="PTHR36108:SF13">
    <property type="entry name" value="COLOSSIN-B-RELATED"/>
    <property type="match status" value="1"/>
</dbReference>